<comment type="pathway">
    <text evidence="4">Glycan metabolism; N-glycan degradation.</text>
</comment>
<dbReference type="InterPro" id="IPR054593">
    <property type="entry name" value="Beta-mannosidase-like_N2"/>
</dbReference>
<keyword evidence="7" id="KW-0964">Secreted</keyword>
<dbReference type="SUPFAM" id="SSF51445">
    <property type="entry name" value="(Trans)glycosidases"/>
    <property type="match status" value="1"/>
</dbReference>
<keyword evidence="8 16" id="KW-0732">Signal</keyword>
<evidence type="ECO:0000256" key="13">
    <source>
        <dbReference type="ARBA" id="ARBA00038429"/>
    </source>
</evidence>
<dbReference type="InterPro" id="IPR013783">
    <property type="entry name" value="Ig-like_fold"/>
</dbReference>
<keyword evidence="11" id="KW-0458">Lysosome</keyword>
<dbReference type="Gene3D" id="2.60.120.260">
    <property type="entry name" value="Galactose-binding domain-like"/>
    <property type="match status" value="1"/>
</dbReference>
<feature type="signal peptide" evidence="16">
    <location>
        <begin position="1"/>
        <end position="26"/>
    </location>
</feature>
<evidence type="ECO:0000256" key="12">
    <source>
        <dbReference type="ARBA" id="ARBA00023295"/>
    </source>
</evidence>
<dbReference type="GO" id="GO:0005576">
    <property type="term" value="C:extracellular region"/>
    <property type="evidence" value="ECO:0007669"/>
    <property type="project" value="UniProtKB-SubCell"/>
</dbReference>
<dbReference type="HOGENOM" id="CLU_005015_3_2_5"/>
<evidence type="ECO:0000259" key="18">
    <source>
        <dbReference type="Pfam" id="PF17753"/>
    </source>
</evidence>
<evidence type="ECO:0000256" key="10">
    <source>
        <dbReference type="ARBA" id="ARBA00023180"/>
    </source>
</evidence>
<dbReference type="Pfam" id="PF17786">
    <property type="entry name" value="Mannosidase_ig"/>
    <property type="match status" value="1"/>
</dbReference>
<dbReference type="EMBL" id="GL883078">
    <property type="protein sequence ID" value="EGF91456.1"/>
    <property type="molecule type" value="Genomic_DNA"/>
</dbReference>
<dbReference type="EC" id="3.2.1.25" evidence="6"/>
<dbReference type="SUPFAM" id="SSF49303">
    <property type="entry name" value="beta-Galactosidase/glucuronidase domain"/>
    <property type="match status" value="3"/>
</dbReference>
<protein>
    <recommendedName>
        <fullName evidence="14">Beta-mannosidase B</fullName>
        <ecNumber evidence="6">3.2.1.25</ecNumber>
    </recommendedName>
    <alternativeName>
        <fullName evidence="15">Mannanase B</fullName>
    </alternativeName>
</protein>
<evidence type="ECO:0000313" key="21">
    <source>
        <dbReference type="EMBL" id="EGF91456.1"/>
    </source>
</evidence>
<dbReference type="FunFam" id="2.60.120.260:FF:000060">
    <property type="entry name" value="Probable beta-mannosidase"/>
    <property type="match status" value="1"/>
</dbReference>
<dbReference type="InterPro" id="IPR006102">
    <property type="entry name" value="Ig-like_GH2"/>
</dbReference>
<comment type="subunit">
    <text evidence="5">Homodimer.</text>
</comment>
<evidence type="ECO:0000256" key="16">
    <source>
        <dbReference type="SAM" id="SignalP"/>
    </source>
</evidence>
<evidence type="ECO:0000256" key="1">
    <source>
        <dbReference type="ARBA" id="ARBA00000829"/>
    </source>
</evidence>
<evidence type="ECO:0000256" key="4">
    <source>
        <dbReference type="ARBA" id="ARBA00004740"/>
    </source>
</evidence>
<evidence type="ECO:0000256" key="11">
    <source>
        <dbReference type="ARBA" id="ARBA00023228"/>
    </source>
</evidence>
<feature type="domain" description="Mannosidase Ig/CBM-like" evidence="19">
    <location>
        <begin position="705"/>
        <end position="793"/>
    </location>
</feature>
<dbReference type="InterPro" id="IPR008979">
    <property type="entry name" value="Galactose-bd-like_sf"/>
</dbReference>
<keyword evidence="9 21" id="KW-0378">Hydrolase</keyword>
<dbReference type="Proteomes" id="UP000006512">
    <property type="component" value="Unassembled WGS sequence"/>
</dbReference>
<dbReference type="Gene3D" id="2.60.40.10">
    <property type="entry name" value="Immunoglobulins"/>
    <property type="match status" value="3"/>
</dbReference>
<feature type="chain" id="PRO_5003314247" description="Beta-mannosidase B" evidence="16">
    <location>
        <begin position="27"/>
        <end position="878"/>
    </location>
</feature>
<dbReference type="Gene3D" id="3.20.20.80">
    <property type="entry name" value="Glycosidases"/>
    <property type="match status" value="1"/>
</dbReference>
<dbReference type="InterPro" id="IPR036156">
    <property type="entry name" value="Beta-gal/glucu_dom_sf"/>
</dbReference>
<dbReference type="InterPro" id="IPR041447">
    <property type="entry name" value="Mannosidase_ig"/>
</dbReference>
<evidence type="ECO:0000259" key="19">
    <source>
        <dbReference type="Pfam" id="PF17786"/>
    </source>
</evidence>
<name>F4QML5_9CAUL</name>
<evidence type="ECO:0000256" key="7">
    <source>
        <dbReference type="ARBA" id="ARBA00022525"/>
    </source>
</evidence>
<reference evidence="22" key="1">
    <citation type="submission" date="2011-03" db="EMBL/GenBank/DDBJ databases">
        <title>Draft genome sequence of Brevundimonas diminuta.</title>
        <authorList>
            <person name="Brown P.J.B."/>
            <person name="Buechlein A."/>
            <person name="Hemmerich C."/>
            <person name="Brun Y.V."/>
        </authorList>
    </citation>
    <scope>NUCLEOTIDE SEQUENCE [LARGE SCALE GENOMIC DNA]</scope>
    <source>
        <strain evidence="22">C19</strain>
    </source>
</reference>
<dbReference type="InterPro" id="IPR050887">
    <property type="entry name" value="Beta-mannosidase_GH2"/>
</dbReference>
<feature type="domain" description="Glycoside hydrolase family 2 immunoglobulin-like beta-sandwich" evidence="17">
    <location>
        <begin position="229"/>
        <end position="333"/>
    </location>
</feature>
<dbReference type="GO" id="GO:0005764">
    <property type="term" value="C:lysosome"/>
    <property type="evidence" value="ECO:0007669"/>
    <property type="project" value="UniProtKB-SubCell"/>
</dbReference>
<gene>
    <name evidence="21" type="ORF">ABI_28730</name>
</gene>
<organism evidence="21 22">
    <name type="scientific">Asticcacaulis biprosthecium C19</name>
    <dbReference type="NCBI Taxonomy" id="715226"/>
    <lineage>
        <taxon>Bacteria</taxon>
        <taxon>Pseudomonadati</taxon>
        <taxon>Pseudomonadota</taxon>
        <taxon>Alphaproteobacteria</taxon>
        <taxon>Caulobacterales</taxon>
        <taxon>Caulobacteraceae</taxon>
        <taxon>Asticcacaulis</taxon>
    </lineage>
</organism>
<dbReference type="InterPro" id="IPR041625">
    <property type="entry name" value="Beta-mannosidase_Ig"/>
</dbReference>
<dbReference type="Pfam" id="PF17753">
    <property type="entry name" value="Ig_mannosidase"/>
    <property type="match status" value="1"/>
</dbReference>
<keyword evidence="22" id="KW-1185">Reference proteome</keyword>
<evidence type="ECO:0000259" key="17">
    <source>
        <dbReference type="Pfam" id="PF00703"/>
    </source>
</evidence>
<keyword evidence="12" id="KW-0326">Glycosidase</keyword>
<evidence type="ECO:0000256" key="3">
    <source>
        <dbReference type="ARBA" id="ARBA00004613"/>
    </source>
</evidence>
<dbReference type="PANTHER" id="PTHR43730">
    <property type="entry name" value="BETA-MANNOSIDASE"/>
    <property type="match status" value="1"/>
</dbReference>
<proteinExistence type="inferred from homology"/>
<comment type="catalytic activity">
    <reaction evidence="1">
        <text>Hydrolysis of terminal, non-reducing beta-D-mannose residues in beta-D-mannosides.</text>
        <dbReference type="EC" id="3.2.1.25"/>
    </reaction>
</comment>
<dbReference type="OrthoDB" id="9758603at2"/>
<dbReference type="AlphaFoldDB" id="F4QML5"/>
<feature type="domain" description="Beta-mannosidase Ig-fold" evidence="18">
    <location>
        <begin position="796"/>
        <end position="875"/>
    </location>
</feature>
<feature type="domain" description="Beta-mannosidase-like galactose-binding" evidence="20">
    <location>
        <begin position="41"/>
        <end position="218"/>
    </location>
</feature>
<dbReference type="InterPro" id="IPR006311">
    <property type="entry name" value="TAT_signal"/>
</dbReference>
<dbReference type="Pfam" id="PF22666">
    <property type="entry name" value="Glyco_hydro_2_N2"/>
    <property type="match status" value="1"/>
</dbReference>
<dbReference type="Pfam" id="PF00703">
    <property type="entry name" value="Glyco_hydro_2"/>
    <property type="match status" value="1"/>
</dbReference>
<dbReference type="SUPFAM" id="SSF49785">
    <property type="entry name" value="Galactose-binding domain-like"/>
    <property type="match status" value="1"/>
</dbReference>
<dbReference type="GO" id="GO:0006516">
    <property type="term" value="P:glycoprotein catabolic process"/>
    <property type="evidence" value="ECO:0007669"/>
    <property type="project" value="TreeGrafter"/>
</dbReference>
<dbReference type="eggNOG" id="COG3250">
    <property type="taxonomic scope" value="Bacteria"/>
</dbReference>
<evidence type="ECO:0000256" key="14">
    <source>
        <dbReference type="ARBA" id="ARBA00041069"/>
    </source>
</evidence>
<dbReference type="GO" id="GO:0005975">
    <property type="term" value="P:carbohydrate metabolic process"/>
    <property type="evidence" value="ECO:0007669"/>
    <property type="project" value="InterPro"/>
</dbReference>
<keyword evidence="10" id="KW-0325">Glycoprotein</keyword>
<comment type="similarity">
    <text evidence="13">Belongs to the glycosyl hydrolase 2 family. Beta-mannosidase B subfamily.</text>
</comment>
<dbReference type="RefSeq" id="WP_006273658.1">
    <property type="nucleotide sequence ID" value="NZ_GL883078.1"/>
</dbReference>
<dbReference type="GO" id="GO:0004567">
    <property type="term" value="F:beta-mannosidase activity"/>
    <property type="evidence" value="ECO:0007669"/>
    <property type="project" value="UniProtKB-EC"/>
</dbReference>
<evidence type="ECO:0000313" key="22">
    <source>
        <dbReference type="Proteomes" id="UP000006512"/>
    </source>
</evidence>
<evidence type="ECO:0000256" key="15">
    <source>
        <dbReference type="ARBA" id="ARBA00041614"/>
    </source>
</evidence>
<dbReference type="STRING" id="715226.ABI_28730"/>
<evidence type="ECO:0000256" key="5">
    <source>
        <dbReference type="ARBA" id="ARBA00011738"/>
    </source>
</evidence>
<evidence type="ECO:0000256" key="8">
    <source>
        <dbReference type="ARBA" id="ARBA00022729"/>
    </source>
</evidence>
<sequence length="878" mass="98364">MAQPHRRHLLIAAGALSAVGPIAAQAKTKSKTKRNDITTGWEFRQADSNDWLKASVPGTVHTDLLNNGKIEDPFYRVNERDQQWIDKKDWEYRTTLTLDAKTLAHDNVELHFAGLDTYADVYINDTKVLSADNMFREWTVDIKPHARPGANSLRIYFHSPIAKGLAALDAFGFAVPSPNDQGETGGLGDKKVGLFTRKAGYHYGWDWGPRFVTSGIWRPVTLRAWSRLRIEDVRIVQDSLTADAAQLTAVFEILASHDGPAMLDIASPTDKSVTAKIETVLKAGLNTVSVTFTIAKPRLWWSNGLGEAFLYSLKGRVTAAGVSDSREVRTGLRTIKVVQAPDADGTSFHVELNGVPVFMKGANYIPNDSFLPRVTHDVYDKVVQSAVDTHMNMLRVWGGGIYEDDYFYDLCDRNGILVWQDFMFACSMLPGDEAFLDNVRQEAVQNIRRLRNHACIALWCGNNEIDAAWQADVPNGGWGWKQPLTPDQRDRLTTAYNAIFHDILPAAVTGNDPQTFYWPSSPIAAWDGKNGIAHADHLAKQQSGDLHYWDVWWGQKPFSEYRVAVGRFMSEYGFQSFPEFKTVQAYTEPSDHDIFSEVMKAHQRSSIGNGTIKTYMERDYKVPADFRQFLYVGQVLQAEGIKVAMEAHRSRMPFCMGSLFWQINDCWPVASWSSIDYYGRWKAQQYFTRHAFAPILVAPRLDGETLTVTAISDRLTDTPVTVSLQVVDFHGKVIGEFNEAQTLRANTNLDLVTSTAATLLNGAAPETTLLHVCILDGDTVLSQNILYFKPVKDLTLPPVQLTTKVKAVGDELAVAVTSATLVKNLYLSLDEGDCQFEDNYFDLLPGETRVVRFKPAARMSAQQLEQHLRFMHMAQVQG</sequence>
<dbReference type="PROSITE" id="PS51318">
    <property type="entry name" value="TAT"/>
    <property type="match status" value="1"/>
</dbReference>
<accession>F4QML5</accession>
<evidence type="ECO:0000256" key="9">
    <source>
        <dbReference type="ARBA" id="ARBA00022801"/>
    </source>
</evidence>
<evidence type="ECO:0000259" key="20">
    <source>
        <dbReference type="Pfam" id="PF22666"/>
    </source>
</evidence>
<dbReference type="FunFam" id="3.20.20.80:FF:000050">
    <property type="entry name" value="Beta-mannosidase B"/>
    <property type="match status" value="1"/>
</dbReference>
<dbReference type="PANTHER" id="PTHR43730:SF1">
    <property type="entry name" value="BETA-MANNOSIDASE"/>
    <property type="match status" value="1"/>
</dbReference>
<comment type="subcellular location">
    <subcellularLocation>
        <location evidence="2">Lysosome</location>
    </subcellularLocation>
    <subcellularLocation>
        <location evidence="3">Secreted</location>
    </subcellularLocation>
</comment>
<evidence type="ECO:0000256" key="6">
    <source>
        <dbReference type="ARBA" id="ARBA00012754"/>
    </source>
</evidence>
<evidence type="ECO:0000256" key="2">
    <source>
        <dbReference type="ARBA" id="ARBA00004371"/>
    </source>
</evidence>
<dbReference type="InterPro" id="IPR017853">
    <property type="entry name" value="GH"/>
</dbReference>